<sequence>MHLPFHSERAAHAASGFGELLLKCASESFAEITVGKSGSHRYLSEAGEAIWARPNRVEPRKKRLCHCTGALFFVKR</sequence>
<dbReference type="AlphaFoldDB" id="A0A075LNJ0"/>
<reference evidence="1 3" key="1">
    <citation type="submission" date="2014-07" db="EMBL/GenBank/DDBJ databases">
        <title>Complete genome sequence of a moderately halophilic bacterium Terribacillus aidingensis MP602, isolated from Cryptomeria fortunei in Tianmu mountain in China.</title>
        <authorList>
            <person name="Wang Y."/>
            <person name="Lu P."/>
            <person name="Zhang L."/>
        </authorList>
    </citation>
    <scope>NUCLEOTIDE SEQUENCE [LARGE SCALE GENOMIC DNA]</scope>
    <source>
        <strain evidence="1 3">MP602</strain>
    </source>
</reference>
<name>A0A075LNJ0_9BACI</name>
<dbReference type="Proteomes" id="UP000199735">
    <property type="component" value="Unassembled WGS sequence"/>
</dbReference>
<protein>
    <submittedName>
        <fullName evidence="1">Uncharacterized protein</fullName>
    </submittedName>
</protein>
<proteinExistence type="predicted"/>
<reference evidence="2 4" key="2">
    <citation type="submission" date="2016-10" db="EMBL/GenBank/DDBJ databases">
        <authorList>
            <person name="Varghese N."/>
            <person name="Submissions S."/>
        </authorList>
    </citation>
    <scope>NUCLEOTIDE SEQUENCE [LARGE SCALE GENOMIC DNA]</scope>
    <source>
        <strain evidence="2 4">DSM 21619</strain>
    </source>
</reference>
<dbReference type="Proteomes" id="UP000027980">
    <property type="component" value="Chromosome"/>
</dbReference>
<gene>
    <name evidence="1" type="ORF">GZ22_17680</name>
    <name evidence="2" type="ORF">SAMN04489762_3573</name>
</gene>
<organism evidence="1 3">
    <name type="scientific">Terribacillus saccharophilus</name>
    <dbReference type="NCBI Taxonomy" id="361277"/>
    <lineage>
        <taxon>Bacteria</taxon>
        <taxon>Bacillati</taxon>
        <taxon>Bacillota</taxon>
        <taxon>Bacilli</taxon>
        <taxon>Bacillales</taxon>
        <taxon>Bacillaceae</taxon>
        <taxon>Terribacillus</taxon>
    </lineage>
</organism>
<evidence type="ECO:0000313" key="2">
    <source>
        <dbReference type="EMBL" id="SEO14857.1"/>
    </source>
</evidence>
<dbReference type="EMBL" id="CP008876">
    <property type="protein sequence ID" value="AIF68280.1"/>
    <property type="molecule type" value="Genomic_DNA"/>
</dbReference>
<evidence type="ECO:0000313" key="4">
    <source>
        <dbReference type="Proteomes" id="UP000199735"/>
    </source>
</evidence>
<evidence type="ECO:0000313" key="3">
    <source>
        <dbReference type="Proteomes" id="UP000027980"/>
    </source>
</evidence>
<accession>A0A075LNJ0</accession>
<dbReference type="HOGENOM" id="CLU_2653260_0_0_9"/>
<evidence type="ECO:0000313" key="1">
    <source>
        <dbReference type="EMBL" id="AIF68280.1"/>
    </source>
</evidence>
<dbReference type="KEGG" id="tap:GZ22_17680"/>
<dbReference type="EMBL" id="FOCD01000008">
    <property type="protein sequence ID" value="SEO14857.1"/>
    <property type="molecule type" value="Genomic_DNA"/>
</dbReference>
<accession>A0AAX2EK59</accession>